<sequence length="208" mass="22858">MTSSPFPITVTLKHHRHRRPSPPKHYVSAITTNYFTSFRSSSSFSNNLHRSSPFFKRDSRFHRCCATNSPSEPPPENQIPPSLGSCLSVHQRRILCRFSLLCYSGCPFSSGLAHGIEEIVADQTRALDLGNNSIRLCVVDILIQALALALGLLVTNLGVIKLPRNEQEGASYSALYQFNSPPEIGKKQNSGGPSSQGIYVDSISSNHC</sequence>
<name>A0A8X8XJN7_SALSN</name>
<accession>A0A8X8XJN7</accession>
<dbReference type="Proteomes" id="UP000298416">
    <property type="component" value="Unassembled WGS sequence"/>
</dbReference>
<keyword evidence="3" id="KW-1185">Reference proteome</keyword>
<dbReference type="AlphaFoldDB" id="A0A8X8XJN7"/>
<evidence type="ECO:0000313" key="2">
    <source>
        <dbReference type="EMBL" id="KAG6413300.1"/>
    </source>
</evidence>
<comment type="caution">
    <text evidence="2">The sequence shown here is derived from an EMBL/GenBank/DDBJ whole genome shotgun (WGS) entry which is preliminary data.</text>
</comment>
<protein>
    <submittedName>
        <fullName evidence="2">Uncharacterized protein</fullName>
    </submittedName>
</protein>
<feature type="compositionally biased region" description="Polar residues" evidence="1">
    <location>
        <begin position="187"/>
        <end position="208"/>
    </location>
</feature>
<feature type="region of interest" description="Disordered" evidence="1">
    <location>
        <begin position="184"/>
        <end position="208"/>
    </location>
</feature>
<gene>
    <name evidence="2" type="ORF">SASPL_126009</name>
</gene>
<proteinExistence type="predicted"/>
<organism evidence="2">
    <name type="scientific">Salvia splendens</name>
    <name type="common">Scarlet sage</name>
    <dbReference type="NCBI Taxonomy" id="180675"/>
    <lineage>
        <taxon>Eukaryota</taxon>
        <taxon>Viridiplantae</taxon>
        <taxon>Streptophyta</taxon>
        <taxon>Embryophyta</taxon>
        <taxon>Tracheophyta</taxon>
        <taxon>Spermatophyta</taxon>
        <taxon>Magnoliopsida</taxon>
        <taxon>eudicotyledons</taxon>
        <taxon>Gunneridae</taxon>
        <taxon>Pentapetalae</taxon>
        <taxon>asterids</taxon>
        <taxon>lamiids</taxon>
        <taxon>Lamiales</taxon>
        <taxon>Lamiaceae</taxon>
        <taxon>Nepetoideae</taxon>
        <taxon>Mentheae</taxon>
        <taxon>Salviinae</taxon>
        <taxon>Salvia</taxon>
        <taxon>Salvia subgen. Calosphace</taxon>
        <taxon>core Calosphace</taxon>
    </lineage>
</organism>
<reference evidence="2" key="1">
    <citation type="submission" date="2018-01" db="EMBL/GenBank/DDBJ databases">
        <authorList>
            <person name="Mao J.F."/>
        </authorList>
    </citation>
    <scope>NUCLEOTIDE SEQUENCE</scope>
    <source>
        <strain evidence="2">Huo1</strain>
        <tissue evidence="2">Leaf</tissue>
    </source>
</reference>
<dbReference type="EMBL" id="PNBA02000009">
    <property type="protein sequence ID" value="KAG6413300.1"/>
    <property type="molecule type" value="Genomic_DNA"/>
</dbReference>
<evidence type="ECO:0000313" key="3">
    <source>
        <dbReference type="Proteomes" id="UP000298416"/>
    </source>
</evidence>
<evidence type="ECO:0000256" key="1">
    <source>
        <dbReference type="SAM" id="MobiDB-lite"/>
    </source>
</evidence>
<reference evidence="2" key="2">
    <citation type="submission" date="2020-08" db="EMBL/GenBank/DDBJ databases">
        <title>Plant Genome Project.</title>
        <authorList>
            <person name="Zhang R.-G."/>
        </authorList>
    </citation>
    <scope>NUCLEOTIDE SEQUENCE</scope>
    <source>
        <strain evidence="2">Huo1</strain>
        <tissue evidence="2">Leaf</tissue>
    </source>
</reference>